<dbReference type="STRING" id="1212491.LFA_2299"/>
<evidence type="ECO:0000256" key="3">
    <source>
        <dbReference type="ARBA" id="ARBA00022475"/>
    </source>
</evidence>
<keyword evidence="5 7" id="KW-1133">Transmembrane helix</keyword>
<organism evidence="9 10">
    <name type="scientific">Legionella fallonii LLAP-10</name>
    <dbReference type="NCBI Taxonomy" id="1212491"/>
    <lineage>
        <taxon>Bacteria</taxon>
        <taxon>Pseudomonadati</taxon>
        <taxon>Pseudomonadota</taxon>
        <taxon>Gammaproteobacteria</taxon>
        <taxon>Legionellales</taxon>
        <taxon>Legionellaceae</taxon>
        <taxon>Legionella</taxon>
    </lineage>
</organism>
<feature type="transmembrane region" description="Helical" evidence="7">
    <location>
        <begin position="96"/>
        <end position="116"/>
    </location>
</feature>
<dbReference type="EMBL" id="LN614827">
    <property type="protein sequence ID" value="CEG57671.1"/>
    <property type="molecule type" value="Genomic_DNA"/>
</dbReference>
<feature type="transmembrane region" description="Helical" evidence="7">
    <location>
        <begin position="148"/>
        <end position="164"/>
    </location>
</feature>
<dbReference type="KEGG" id="lfa:LFA_2299"/>
<keyword evidence="6 7" id="KW-0472">Membrane</keyword>
<dbReference type="PRINTS" id="PR01837">
    <property type="entry name" value="MGTCSAPBPROT"/>
</dbReference>
<protein>
    <recommendedName>
        <fullName evidence="7">Protein MgtC</fullName>
    </recommendedName>
</protein>
<comment type="similarity">
    <text evidence="2 7">Belongs to the MgtC/SapB family.</text>
</comment>
<sequence length="171" mass="18468">MNKNKMLLLLLLFITPSLLFSASLPGVQILEAHSDYVAELIFSLRVIIAAILGIIIGISNRQKYHIGPLIYCAICSGSCLFTVVMLHGFVILNNPYVMSGVTGLITGVGFIGASLIFRDKQRIYGTISAATMWATVAIGMASGFGMHIIAPITTTIIALLNYLARDFSEEV</sequence>
<evidence type="ECO:0000256" key="4">
    <source>
        <dbReference type="ARBA" id="ARBA00022692"/>
    </source>
</evidence>
<proteinExistence type="inferred from homology"/>
<dbReference type="HOGENOM" id="CLU_079292_1_2_6"/>
<dbReference type="Proteomes" id="UP000032430">
    <property type="component" value="Chromosome I"/>
</dbReference>
<dbReference type="InterPro" id="IPR049177">
    <property type="entry name" value="MgtC_SapB_SrpB_YhiD_N"/>
</dbReference>
<dbReference type="InterPro" id="IPR003416">
    <property type="entry name" value="MgtC/SapB/SrpB/YhiD_fam"/>
</dbReference>
<dbReference type="GO" id="GO:0005886">
    <property type="term" value="C:plasma membrane"/>
    <property type="evidence" value="ECO:0007669"/>
    <property type="project" value="UniProtKB-SubCell"/>
</dbReference>
<dbReference type="PANTHER" id="PTHR33778">
    <property type="entry name" value="PROTEIN MGTC"/>
    <property type="match status" value="1"/>
</dbReference>
<evidence type="ECO:0000256" key="1">
    <source>
        <dbReference type="ARBA" id="ARBA00004651"/>
    </source>
</evidence>
<reference evidence="10" key="1">
    <citation type="submission" date="2014-09" db="EMBL/GenBank/DDBJ databases">
        <authorList>
            <person name="Gomez-Valero L."/>
        </authorList>
    </citation>
    <scope>NUCLEOTIDE SEQUENCE [LARGE SCALE GENOMIC DNA]</scope>
    <source>
        <strain evidence="10">ATCC700992</strain>
    </source>
</reference>
<feature type="transmembrane region" description="Helical" evidence="7">
    <location>
        <begin position="69"/>
        <end position="90"/>
    </location>
</feature>
<dbReference type="RefSeq" id="WP_084602159.1">
    <property type="nucleotide sequence ID" value="NZ_LN614827.1"/>
</dbReference>
<accession>A0A098G6Q6</accession>
<comment type="subcellular location">
    <subcellularLocation>
        <location evidence="7">Cell inner membrane</location>
        <topology evidence="7">Multi-pass membrane protein</topology>
    </subcellularLocation>
    <subcellularLocation>
        <location evidence="1">Cell membrane</location>
        <topology evidence="1">Multi-pass membrane protein</topology>
    </subcellularLocation>
</comment>
<evidence type="ECO:0000256" key="6">
    <source>
        <dbReference type="ARBA" id="ARBA00023136"/>
    </source>
</evidence>
<gene>
    <name evidence="9" type="ORF">LFA_2299</name>
</gene>
<keyword evidence="3" id="KW-1003">Cell membrane</keyword>
<feature type="transmembrane region" description="Helical" evidence="7">
    <location>
        <begin position="37"/>
        <end position="57"/>
    </location>
</feature>
<dbReference type="Pfam" id="PF02308">
    <property type="entry name" value="MgtC"/>
    <property type="match status" value="1"/>
</dbReference>
<name>A0A098G6Q6_9GAMM</name>
<evidence type="ECO:0000256" key="2">
    <source>
        <dbReference type="ARBA" id="ARBA00009298"/>
    </source>
</evidence>
<evidence type="ECO:0000313" key="9">
    <source>
        <dbReference type="EMBL" id="CEG57671.1"/>
    </source>
</evidence>
<evidence type="ECO:0000256" key="5">
    <source>
        <dbReference type="ARBA" id="ARBA00022989"/>
    </source>
</evidence>
<keyword evidence="10" id="KW-1185">Reference proteome</keyword>
<dbReference type="OrthoDB" id="5638257at2"/>
<feature type="domain" description="MgtC/SapB/SrpB/YhiD N-terminal" evidence="8">
    <location>
        <begin position="47"/>
        <end position="167"/>
    </location>
</feature>
<keyword evidence="7" id="KW-0997">Cell inner membrane</keyword>
<dbReference type="AlphaFoldDB" id="A0A098G6Q6"/>
<evidence type="ECO:0000256" key="7">
    <source>
        <dbReference type="RuleBase" id="RU365041"/>
    </source>
</evidence>
<evidence type="ECO:0000313" key="10">
    <source>
        <dbReference type="Proteomes" id="UP000032430"/>
    </source>
</evidence>
<evidence type="ECO:0000259" key="8">
    <source>
        <dbReference type="Pfam" id="PF02308"/>
    </source>
</evidence>
<keyword evidence="4 7" id="KW-0812">Transmembrane</keyword>
<dbReference type="PANTHER" id="PTHR33778:SF1">
    <property type="entry name" value="MAGNESIUM TRANSPORTER YHID-RELATED"/>
    <property type="match status" value="1"/>
</dbReference>